<feature type="signal peptide" evidence="2">
    <location>
        <begin position="1"/>
        <end position="22"/>
    </location>
</feature>
<dbReference type="EMBL" id="JAULSR010000003">
    <property type="protein sequence ID" value="KAK0624898.1"/>
    <property type="molecule type" value="Genomic_DNA"/>
</dbReference>
<proteinExistence type="predicted"/>
<reference evidence="3" key="1">
    <citation type="submission" date="2023-06" db="EMBL/GenBank/DDBJ databases">
        <title>Genome-scale phylogeny and comparative genomics of the fungal order Sordariales.</title>
        <authorList>
            <consortium name="Lawrence Berkeley National Laboratory"/>
            <person name="Hensen N."/>
            <person name="Bonometti L."/>
            <person name="Westerberg I."/>
            <person name="Brannstrom I.O."/>
            <person name="Guillou S."/>
            <person name="Cros-Aarteil S."/>
            <person name="Calhoun S."/>
            <person name="Haridas S."/>
            <person name="Kuo A."/>
            <person name="Mondo S."/>
            <person name="Pangilinan J."/>
            <person name="Riley R."/>
            <person name="LaButti K."/>
            <person name="Andreopoulos B."/>
            <person name="Lipzen A."/>
            <person name="Chen C."/>
            <person name="Yanf M."/>
            <person name="Daum C."/>
            <person name="Ng V."/>
            <person name="Clum A."/>
            <person name="Steindorff A."/>
            <person name="Ohm R."/>
            <person name="Martin F."/>
            <person name="Silar P."/>
            <person name="Natvig D."/>
            <person name="Lalanne C."/>
            <person name="Gautier V."/>
            <person name="Ament-velasquez S.L."/>
            <person name="Kruys A."/>
            <person name="Hutchinson M.I."/>
            <person name="Powell A.J."/>
            <person name="Barry K."/>
            <person name="Miller A.N."/>
            <person name="Grigoriev I.V."/>
            <person name="Debuchy R."/>
            <person name="Gladieux P."/>
            <person name="Thoren M.H."/>
            <person name="Johannesson H."/>
        </authorList>
    </citation>
    <scope>NUCLEOTIDE SEQUENCE</scope>
    <source>
        <strain evidence="3">SMH3391-2</strain>
    </source>
</reference>
<evidence type="ECO:0000256" key="2">
    <source>
        <dbReference type="SAM" id="SignalP"/>
    </source>
</evidence>
<evidence type="ECO:0000313" key="4">
    <source>
        <dbReference type="Proteomes" id="UP001174934"/>
    </source>
</evidence>
<feature type="chain" id="PRO_5041437111" evidence="2">
    <location>
        <begin position="23"/>
        <end position="169"/>
    </location>
</feature>
<sequence>MQLDRVNILLATASAIATVATAFSLPERDQIVLKGDGIQMPPVTATGQSFEVAETGTAIGPATVTARTTTLTTTYTSSLHGHTGIITITRTSTRTRSRETATPTPAPTRDSTLSSYWDWFWNLPRKDTNGDLPSKETTTPSCFCAGGSVCCRHGPTNTDVSCDYGMCGI</sequence>
<keyword evidence="4" id="KW-1185">Reference proteome</keyword>
<gene>
    <name evidence="3" type="ORF">B0T17DRAFT_507935</name>
</gene>
<protein>
    <submittedName>
        <fullName evidence="3">Uncharacterized protein</fullName>
    </submittedName>
</protein>
<name>A0AA39X092_9PEZI</name>
<evidence type="ECO:0000256" key="1">
    <source>
        <dbReference type="SAM" id="MobiDB-lite"/>
    </source>
</evidence>
<dbReference type="Proteomes" id="UP001174934">
    <property type="component" value="Unassembled WGS sequence"/>
</dbReference>
<keyword evidence="2" id="KW-0732">Signal</keyword>
<feature type="region of interest" description="Disordered" evidence="1">
    <location>
        <begin position="90"/>
        <end position="111"/>
    </location>
</feature>
<comment type="caution">
    <text evidence="3">The sequence shown here is derived from an EMBL/GenBank/DDBJ whole genome shotgun (WGS) entry which is preliminary data.</text>
</comment>
<accession>A0AA39X092</accession>
<evidence type="ECO:0000313" key="3">
    <source>
        <dbReference type="EMBL" id="KAK0624898.1"/>
    </source>
</evidence>
<dbReference type="AlphaFoldDB" id="A0AA39X092"/>
<organism evidence="3 4">
    <name type="scientific">Bombardia bombarda</name>
    <dbReference type="NCBI Taxonomy" id="252184"/>
    <lineage>
        <taxon>Eukaryota</taxon>
        <taxon>Fungi</taxon>
        <taxon>Dikarya</taxon>
        <taxon>Ascomycota</taxon>
        <taxon>Pezizomycotina</taxon>
        <taxon>Sordariomycetes</taxon>
        <taxon>Sordariomycetidae</taxon>
        <taxon>Sordariales</taxon>
        <taxon>Lasiosphaeriaceae</taxon>
        <taxon>Bombardia</taxon>
    </lineage>
</organism>